<sequence>MGNDDTPTSSQQGSCLKFWSVMGEEKKIVGPCGFEKQTGDAGAVRLLCGGQVAISSRNVSGSRACLSRAGRKSACAAPQKWVRH</sequence>
<proteinExistence type="predicted"/>
<organism evidence="1">
    <name type="scientific">Physcomitrium patens</name>
    <name type="common">Spreading-leaved earth moss</name>
    <name type="synonym">Physcomitrella patens</name>
    <dbReference type="NCBI Taxonomy" id="3218"/>
    <lineage>
        <taxon>Eukaryota</taxon>
        <taxon>Viridiplantae</taxon>
        <taxon>Streptophyta</taxon>
        <taxon>Embryophyta</taxon>
        <taxon>Bryophyta</taxon>
        <taxon>Bryophytina</taxon>
        <taxon>Bryopsida</taxon>
        <taxon>Funariidae</taxon>
        <taxon>Funariales</taxon>
        <taxon>Funariaceae</taxon>
        <taxon>Physcomitrium</taxon>
    </lineage>
</organism>
<reference evidence="2" key="3">
    <citation type="submission" date="2020-12" db="UniProtKB">
        <authorList>
            <consortium name="EnsemblPlants"/>
        </authorList>
    </citation>
    <scope>IDENTIFICATION</scope>
</reference>
<evidence type="ECO:0000313" key="3">
    <source>
        <dbReference type="Proteomes" id="UP000006727"/>
    </source>
</evidence>
<reference evidence="1 3" key="2">
    <citation type="journal article" date="2018" name="Plant J.">
        <title>The Physcomitrella patens chromosome-scale assembly reveals moss genome structure and evolution.</title>
        <authorList>
            <person name="Lang D."/>
            <person name="Ullrich K.K."/>
            <person name="Murat F."/>
            <person name="Fuchs J."/>
            <person name="Jenkins J."/>
            <person name="Haas F.B."/>
            <person name="Piednoel M."/>
            <person name="Gundlach H."/>
            <person name="Van Bel M."/>
            <person name="Meyberg R."/>
            <person name="Vives C."/>
            <person name="Morata J."/>
            <person name="Symeonidi A."/>
            <person name="Hiss M."/>
            <person name="Muchero W."/>
            <person name="Kamisugi Y."/>
            <person name="Saleh O."/>
            <person name="Blanc G."/>
            <person name="Decker E.L."/>
            <person name="van Gessel N."/>
            <person name="Grimwood J."/>
            <person name="Hayes R.D."/>
            <person name="Graham S.W."/>
            <person name="Gunter L.E."/>
            <person name="McDaniel S.F."/>
            <person name="Hoernstein S.N.W."/>
            <person name="Larsson A."/>
            <person name="Li F.W."/>
            <person name="Perroud P.F."/>
            <person name="Phillips J."/>
            <person name="Ranjan P."/>
            <person name="Rokshar D.S."/>
            <person name="Rothfels C.J."/>
            <person name="Schneider L."/>
            <person name="Shu S."/>
            <person name="Stevenson D.W."/>
            <person name="Thummler F."/>
            <person name="Tillich M."/>
            <person name="Villarreal Aguilar J.C."/>
            <person name="Widiez T."/>
            <person name="Wong G.K."/>
            <person name="Wymore A."/>
            <person name="Zhang Y."/>
            <person name="Zimmer A.D."/>
            <person name="Quatrano R.S."/>
            <person name="Mayer K.F.X."/>
            <person name="Goodstein D."/>
            <person name="Casacuberta J.M."/>
            <person name="Vandepoele K."/>
            <person name="Reski R."/>
            <person name="Cuming A.C."/>
            <person name="Tuskan G.A."/>
            <person name="Maumus F."/>
            <person name="Salse J."/>
            <person name="Schmutz J."/>
            <person name="Rensing S.A."/>
        </authorList>
    </citation>
    <scope>NUCLEOTIDE SEQUENCE [LARGE SCALE GENOMIC DNA]</scope>
    <source>
        <strain evidence="2 3">cv. Gransden 2004</strain>
    </source>
</reference>
<evidence type="ECO:0000313" key="1">
    <source>
        <dbReference type="EMBL" id="PNR51045.1"/>
    </source>
</evidence>
<dbReference type="Proteomes" id="UP000006727">
    <property type="component" value="Chromosome 7"/>
</dbReference>
<dbReference type="EMBL" id="ABEU02000007">
    <property type="protein sequence ID" value="PNR51045.1"/>
    <property type="molecule type" value="Genomic_DNA"/>
</dbReference>
<evidence type="ECO:0000313" key="2">
    <source>
        <dbReference type="EnsemblPlants" id="PAC:32923931.CDS.1"/>
    </source>
</evidence>
<reference evidence="1 3" key="1">
    <citation type="journal article" date="2008" name="Science">
        <title>The Physcomitrella genome reveals evolutionary insights into the conquest of land by plants.</title>
        <authorList>
            <person name="Rensing S."/>
            <person name="Lang D."/>
            <person name="Zimmer A."/>
            <person name="Terry A."/>
            <person name="Salamov A."/>
            <person name="Shapiro H."/>
            <person name="Nishiyama T."/>
            <person name="Perroud P.-F."/>
            <person name="Lindquist E."/>
            <person name="Kamisugi Y."/>
            <person name="Tanahashi T."/>
            <person name="Sakakibara K."/>
            <person name="Fujita T."/>
            <person name="Oishi K."/>
            <person name="Shin-I T."/>
            <person name="Kuroki Y."/>
            <person name="Toyoda A."/>
            <person name="Suzuki Y."/>
            <person name="Hashimoto A."/>
            <person name="Yamaguchi K."/>
            <person name="Sugano A."/>
            <person name="Kohara Y."/>
            <person name="Fujiyama A."/>
            <person name="Anterola A."/>
            <person name="Aoki S."/>
            <person name="Ashton N."/>
            <person name="Barbazuk W.B."/>
            <person name="Barker E."/>
            <person name="Bennetzen J."/>
            <person name="Bezanilla M."/>
            <person name="Blankenship R."/>
            <person name="Cho S.H."/>
            <person name="Dutcher S."/>
            <person name="Estelle M."/>
            <person name="Fawcett J.A."/>
            <person name="Gundlach H."/>
            <person name="Hanada K."/>
            <person name="Heyl A."/>
            <person name="Hicks K.A."/>
            <person name="Hugh J."/>
            <person name="Lohr M."/>
            <person name="Mayer K."/>
            <person name="Melkozernov A."/>
            <person name="Murata T."/>
            <person name="Nelson D."/>
            <person name="Pils B."/>
            <person name="Prigge M."/>
            <person name="Reiss B."/>
            <person name="Renner T."/>
            <person name="Rombauts S."/>
            <person name="Rushton P."/>
            <person name="Sanderfoot A."/>
            <person name="Schween G."/>
            <person name="Shiu S.-H."/>
            <person name="Stueber K."/>
            <person name="Theodoulou F.L."/>
            <person name="Tu H."/>
            <person name="Van de Peer Y."/>
            <person name="Verrier P.J."/>
            <person name="Waters E."/>
            <person name="Wood A."/>
            <person name="Yang L."/>
            <person name="Cove D."/>
            <person name="Cuming A."/>
            <person name="Hasebe M."/>
            <person name="Lucas S."/>
            <person name="Mishler D.B."/>
            <person name="Reski R."/>
            <person name="Grigoriev I."/>
            <person name="Quatrano R.S."/>
            <person name="Boore J.L."/>
        </authorList>
    </citation>
    <scope>NUCLEOTIDE SEQUENCE [LARGE SCALE GENOMIC DNA]</scope>
    <source>
        <strain evidence="2 3">cv. Gransden 2004</strain>
    </source>
</reference>
<protein>
    <submittedName>
        <fullName evidence="1 2">Uncharacterized protein</fullName>
    </submittedName>
</protein>
<gene>
    <name evidence="1" type="ORF">PHYPA_010231</name>
</gene>
<dbReference type="Gramene" id="Pp3c7_10660V3.1">
    <property type="protein sequence ID" value="PAC:32923931.CDS.1"/>
    <property type="gene ID" value="Pp3c7_10660"/>
</dbReference>
<accession>A0A2K1KB92</accession>
<keyword evidence="3" id="KW-1185">Reference proteome</keyword>
<dbReference type="AlphaFoldDB" id="A0A2K1KB92"/>
<dbReference type="InParanoid" id="A0A2K1KB92"/>
<name>A0A2K1KB92_PHYPA</name>
<dbReference type="EnsemblPlants" id="Pp3c7_10660V3.1">
    <property type="protein sequence ID" value="PAC:32923931.CDS.1"/>
    <property type="gene ID" value="Pp3c7_10660"/>
</dbReference>